<evidence type="ECO:0000313" key="2">
    <source>
        <dbReference type="EMBL" id="VDK83299.1"/>
    </source>
</evidence>
<feature type="non-terminal residue" evidence="2">
    <location>
        <position position="52"/>
    </location>
</feature>
<protein>
    <submittedName>
        <fullName evidence="2">Uncharacterized protein</fullName>
    </submittedName>
</protein>
<feature type="region of interest" description="Disordered" evidence="1">
    <location>
        <begin position="1"/>
        <end position="52"/>
    </location>
</feature>
<accession>A0A3P6TIY1</accession>
<dbReference type="EMBL" id="UYRU01043676">
    <property type="protein sequence ID" value="VDK83299.1"/>
    <property type="molecule type" value="Genomic_DNA"/>
</dbReference>
<sequence>MLNALTKKSKSKSKALAEVAEAAGTKDADSTVKTLNTDLSTDKAPPPPSSSP</sequence>
<reference evidence="2 3" key="1">
    <citation type="submission" date="2018-11" db="EMBL/GenBank/DDBJ databases">
        <authorList>
            <consortium name="Pathogen Informatics"/>
        </authorList>
    </citation>
    <scope>NUCLEOTIDE SEQUENCE [LARGE SCALE GENOMIC DNA]</scope>
</reference>
<feature type="compositionally biased region" description="Low complexity" evidence="1">
    <location>
        <begin position="14"/>
        <end position="23"/>
    </location>
</feature>
<organism evidence="2 3">
    <name type="scientific">Dibothriocephalus latus</name>
    <name type="common">Fish tapeworm</name>
    <name type="synonym">Diphyllobothrium latum</name>
    <dbReference type="NCBI Taxonomy" id="60516"/>
    <lineage>
        <taxon>Eukaryota</taxon>
        <taxon>Metazoa</taxon>
        <taxon>Spiralia</taxon>
        <taxon>Lophotrochozoa</taxon>
        <taxon>Platyhelminthes</taxon>
        <taxon>Cestoda</taxon>
        <taxon>Eucestoda</taxon>
        <taxon>Diphyllobothriidea</taxon>
        <taxon>Diphyllobothriidae</taxon>
        <taxon>Dibothriocephalus</taxon>
    </lineage>
</organism>
<dbReference type="Proteomes" id="UP000281553">
    <property type="component" value="Unassembled WGS sequence"/>
</dbReference>
<name>A0A3P6TIY1_DIBLA</name>
<evidence type="ECO:0000256" key="1">
    <source>
        <dbReference type="SAM" id="MobiDB-lite"/>
    </source>
</evidence>
<evidence type="ECO:0000313" key="3">
    <source>
        <dbReference type="Proteomes" id="UP000281553"/>
    </source>
</evidence>
<gene>
    <name evidence="2" type="ORF">DILT_LOCUS3445</name>
</gene>
<keyword evidence="3" id="KW-1185">Reference proteome</keyword>
<proteinExistence type="predicted"/>
<dbReference type="AlphaFoldDB" id="A0A3P6TIY1"/>